<dbReference type="InterPro" id="IPR050565">
    <property type="entry name" value="LYPA1-2/EST-like"/>
</dbReference>
<keyword evidence="2 4" id="KW-0378">Hydrolase</keyword>
<dbReference type="RefSeq" id="WP_136136999.1">
    <property type="nucleotide sequence ID" value="NZ_SDGV01000016.1"/>
</dbReference>
<sequence length="198" mass="22479">MQHYFKSGGVKQPVFILLHGTGGDEKSLLDLGFELDNKATLFGIKGNVVEQGMPRYFRRLAEGVYDEDDLRVRGEELHQFILDCSVNYGFDLDDVVLIGYSNGANIALHLMLNHSEMYRKGVLFHPMYPVSDIPKNDLSHQEILMTSGLLDPIVPQSESKFVLDLLKEREAQVIHFETKSGHQLLWEEVQAAKEFLGE</sequence>
<dbReference type="EMBL" id="SDGV01000016">
    <property type="protein sequence ID" value="THB61118.1"/>
    <property type="molecule type" value="Genomic_DNA"/>
</dbReference>
<evidence type="ECO:0000313" key="4">
    <source>
        <dbReference type="EMBL" id="THB61118.1"/>
    </source>
</evidence>
<dbReference type="InterPro" id="IPR029058">
    <property type="entry name" value="AB_hydrolase_fold"/>
</dbReference>
<name>A0A4S3B3U3_9ENTE</name>
<feature type="domain" description="Phospholipase/carboxylesterase/thioesterase" evidence="3">
    <location>
        <begin position="11"/>
        <end position="196"/>
    </location>
</feature>
<evidence type="ECO:0000259" key="3">
    <source>
        <dbReference type="Pfam" id="PF02230"/>
    </source>
</evidence>
<comment type="caution">
    <text evidence="4">The sequence shown here is derived from an EMBL/GenBank/DDBJ whole genome shotgun (WGS) entry which is preliminary data.</text>
</comment>
<dbReference type="PANTHER" id="PTHR10655">
    <property type="entry name" value="LYSOPHOSPHOLIPASE-RELATED"/>
    <property type="match status" value="1"/>
</dbReference>
<dbReference type="OrthoDB" id="9796570at2"/>
<dbReference type="Gene3D" id="3.40.50.1820">
    <property type="entry name" value="alpha/beta hydrolase"/>
    <property type="match status" value="1"/>
</dbReference>
<evidence type="ECO:0000256" key="2">
    <source>
        <dbReference type="ARBA" id="ARBA00022801"/>
    </source>
</evidence>
<dbReference type="PANTHER" id="PTHR10655:SF17">
    <property type="entry name" value="LYSOPHOSPHOLIPASE-LIKE PROTEIN 1"/>
    <property type="match status" value="1"/>
</dbReference>
<reference evidence="4 5" key="1">
    <citation type="submission" date="2019-01" db="EMBL/GenBank/DDBJ databases">
        <title>Vagococcus silagei sp. nov. isolated from brewer's grain.</title>
        <authorList>
            <person name="Guu J.-R."/>
        </authorList>
    </citation>
    <scope>NUCLEOTIDE SEQUENCE [LARGE SCALE GENOMIC DNA]</scope>
    <source>
        <strain evidence="4 5">2B-2</strain>
    </source>
</reference>
<dbReference type="InterPro" id="IPR003140">
    <property type="entry name" value="PLipase/COase/thioEstase"/>
</dbReference>
<proteinExistence type="inferred from homology"/>
<dbReference type="GO" id="GO:0016787">
    <property type="term" value="F:hydrolase activity"/>
    <property type="evidence" value="ECO:0007669"/>
    <property type="project" value="UniProtKB-KW"/>
</dbReference>
<dbReference type="Pfam" id="PF02230">
    <property type="entry name" value="Abhydrolase_2"/>
    <property type="match status" value="1"/>
</dbReference>
<dbReference type="SUPFAM" id="SSF53474">
    <property type="entry name" value="alpha/beta-Hydrolases"/>
    <property type="match status" value="1"/>
</dbReference>
<gene>
    <name evidence="4" type="ORF">ESZ54_07225</name>
</gene>
<evidence type="ECO:0000256" key="1">
    <source>
        <dbReference type="ARBA" id="ARBA00006499"/>
    </source>
</evidence>
<organism evidence="4 5">
    <name type="scientific">Vagococcus silagei</name>
    <dbReference type="NCBI Taxonomy" id="2508885"/>
    <lineage>
        <taxon>Bacteria</taxon>
        <taxon>Bacillati</taxon>
        <taxon>Bacillota</taxon>
        <taxon>Bacilli</taxon>
        <taxon>Lactobacillales</taxon>
        <taxon>Enterococcaceae</taxon>
        <taxon>Vagococcus</taxon>
    </lineage>
</organism>
<dbReference type="AlphaFoldDB" id="A0A4S3B3U3"/>
<keyword evidence="5" id="KW-1185">Reference proteome</keyword>
<accession>A0A4S3B3U3</accession>
<protein>
    <submittedName>
        <fullName evidence="4">Alpha/beta hydrolase</fullName>
    </submittedName>
</protein>
<dbReference type="Proteomes" id="UP000310506">
    <property type="component" value="Unassembled WGS sequence"/>
</dbReference>
<comment type="similarity">
    <text evidence="1">Belongs to the AB hydrolase superfamily. AB hydrolase 2 family.</text>
</comment>
<evidence type="ECO:0000313" key="5">
    <source>
        <dbReference type="Proteomes" id="UP000310506"/>
    </source>
</evidence>